<proteinExistence type="predicted"/>
<evidence type="ECO:0000313" key="2">
    <source>
        <dbReference type="Proteomes" id="UP000095392"/>
    </source>
</evidence>
<name>A0AB36FYL7_ALTMA</name>
<organism evidence="1 2">
    <name type="scientific">Alteromonas macleodii</name>
    <name type="common">Pseudoalteromonas macleodii</name>
    <dbReference type="NCBI Taxonomy" id="28108"/>
    <lineage>
        <taxon>Bacteria</taxon>
        <taxon>Pseudomonadati</taxon>
        <taxon>Pseudomonadota</taxon>
        <taxon>Gammaproteobacteria</taxon>
        <taxon>Alteromonadales</taxon>
        <taxon>Alteromonadaceae</taxon>
        <taxon>Alteromonas/Salinimonas group</taxon>
        <taxon>Alteromonas</taxon>
    </lineage>
</organism>
<sequence>MRFKRPVTVHGNVARNYQKAIKSALALKALTVKNPNRVNLLSAM</sequence>
<reference evidence="1 2" key="1">
    <citation type="submission" date="2016-09" db="EMBL/GenBank/DDBJ databases">
        <title>Draft Genome Sequence of four Alteromonas macleodii strains isolated from copper coupons and grown long-term at elevated copper levels.</title>
        <authorList>
            <person name="Cusick K."/>
            <person name="Dale J."/>
            <person name="Little B."/>
            <person name="Biffinger J."/>
        </authorList>
    </citation>
    <scope>NUCLEOTIDE SEQUENCE [LARGE SCALE GENOMIC DNA]</scope>
    <source>
        <strain evidence="1 2">KCP01</strain>
    </source>
</reference>
<dbReference type="AlphaFoldDB" id="A0AB36FYL7"/>
<evidence type="ECO:0008006" key="3">
    <source>
        <dbReference type="Google" id="ProtNLM"/>
    </source>
</evidence>
<protein>
    <recommendedName>
        <fullName evidence="3">Transposase</fullName>
    </recommendedName>
</protein>
<comment type="caution">
    <text evidence="1">The sequence shown here is derived from an EMBL/GenBank/DDBJ whole genome shotgun (WGS) entry which is preliminary data.</text>
</comment>
<dbReference type="EMBL" id="MIPY01000011">
    <property type="protein sequence ID" value="OES32572.1"/>
    <property type="molecule type" value="Genomic_DNA"/>
</dbReference>
<keyword evidence="2" id="KW-1185">Reference proteome</keyword>
<accession>A0AB36FYL7</accession>
<gene>
    <name evidence="1" type="ORF">BFV95_1938</name>
</gene>
<dbReference type="Proteomes" id="UP000095392">
    <property type="component" value="Unassembled WGS sequence"/>
</dbReference>
<evidence type="ECO:0000313" key="1">
    <source>
        <dbReference type="EMBL" id="OES32572.1"/>
    </source>
</evidence>